<keyword evidence="4" id="KW-0418">Kinase</keyword>
<dbReference type="Proteomes" id="UP000018040">
    <property type="component" value="Unassembled WGS sequence"/>
</dbReference>
<dbReference type="PANTHER" id="PTHR24120">
    <property type="entry name" value="GH07239P"/>
    <property type="match status" value="1"/>
</dbReference>
<dbReference type="Pfam" id="PF00069">
    <property type="entry name" value="Pkinase"/>
    <property type="match status" value="1"/>
</dbReference>
<evidence type="ECO:0000313" key="4">
    <source>
        <dbReference type="EMBL" id="ESU45052.1"/>
    </source>
</evidence>
<organism evidence="4 5">
    <name type="scientific">Giardia intestinalis</name>
    <name type="common">Giardia lamblia</name>
    <dbReference type="NCBI Taxonomy" id="5741"/>
    <lineage>
        <taxon>Eukaryota</taxon>
        <taxon>Metamonada</taxon>
        <taxon>Diplomonadida</taxon>
        <taxon>Hexamitidae</taxon>
        <taxon>Giardiinae</taxon>
        <taxon>Giardia</taxon>
    </lineage>
</organism>
<dbReference type="InterPro" id="IPR011009">
    <property type="entry name" value="Kinase-like_dom_sf"/>
</dbReference>
<evidence type="ECO:0000313" key="5">
    <source>
        <dbReference type="Proteomes" id="UP000018040"/>
    </source>
</evidence>
<feature type="repeat" description="ANK" evidence="1">
    <location>
        <begin position="1018"/>
        <end position="1050"/>
    </location>
</feature>
<gene>
    <name evidence="4" type="ORF">GSB_15953</name>
</gene>
<name>V6U344_GIAIN</name>
<feature type="region of interest" description="Disordered" evidence="2">
    <location>
        <begin position="379"/>
        <end position="451"/>
    </location>
</feature>
<dbReference type="Gene3D" id="1.25.40.20">
    <property type="entry name" value="Ankyrin repeat-containing domain"/>
    <property type="match status" value="3"/>
</dbReference>
<dbReference type="GO" id="GO:0005524">
    <property type="term" value="F:ATP binding"/>
    <property type="evidence" value="ECO:0007669"/>
    <property type="project" value="InterPro"/>
</dbReference>
<dbReference type="VEuPathDB" id="GiardiaDB:GL50803_0015953"/>
<dbReference type="PROSITE" id="PS50011">
    <property type="entry name" value="PROTEIN_KINASE_DOM"/>
    <property type="match status" value="1"/>
</dbReference>
<dbReference type="SUPFAM" id="SSF56112">
    <property type="entry name" value="Protein kinase-like (PK-like)"/>
    <property type="match status" value="1"/>
</dbReference>
<dbReference type="PROSITE" id="PS50088">
    <property type="entry name" value="ANK_REPEAT"/>
    <property type="match status" value="5"/>
</dbReference>
<dbReference type="InterPro" id="IPR036770">
    <property type="entry name" value="Ankyrin_rpt-contain_sf"/>
</dbReference>
<dbReference type="AlphaFoldDB" id="V6U344"/>
<dbReference type="eggNOG" id="KOG0502">
    <property type="taxonomic scope" value="Eukaryota"/>
</dbReference>
<comment type="caution">
    <text evidence="4">The sequence shown here is derived from an EMBL/GenBank/DDBJ whole genome shotgun (WGS) entry which is preliminary data.</text>
</comment>
<evidence type="ECO:0000259" key="3">
    <source>
        <dbReference type="PROSITE" id="PS50011"/>
    </source>
</evidence>
<dbReference type="InterPro" id="IPR000719">
    <property type="entry name" value="Prot_kinase_dom"/>
</dbReference>
<accession>V6U344</accession>
<keyword evidence="1" id="KW-0040">ANK repeat</keyword>
<dbReference type="Pfam" id="PF12796">
    <property type="entry name" value="Ank_2"/>
    <property type="match status" value="3"/>
</dbReference>
<feature type="compositionally biased region" description="Polar residues" evidence="2">
    <location>
        <begin position="547"/>
        <end position="558"/>
    </location>
</feature>
<feature type="repeat" description="ANK" evidence="1">
    <location>
        <begin position="894"/>
        <end position="926"/>
    </location>
</feature>
<reference evidence="4 5" key="2">
    <citation type="journal article" date="2013" name="Genome Biol. Evol.">
        <title>Genome sequencing of Giardia lamblia genotypes A2 and B isolates (DH and GS) and comparative analysis with the genomes of genotypes A1 and E (WB and Pig).</title>
        <authorList>
            <person name="Adam R.D."/>
            <person name="Dahlstrom E.W."/>
            <person name="Martens C.A."/>
            <person name="Bruno D.P."/>
            <person name="Barbian K.D."/>
            <person name="Ricklefs S.M."/>
            <person name="Hernandez M.M."/>
            <person name="Narla N.P."/>
            <person name="Patel R.B."/>
            <person name="Porcella S.F."/>
            <person name="Nash T.E."/>
        </authorList>
    </citation>
    <scope>NUCLEOTIDE SEQUENCE [LARGE SCALE GENOMIC DNA]</scope>
    <source>
        <strain evidence="4 5">GS</strain>
    </source>
</reference>
<dbReference type="SMART" id="SM00248">
    <property type="entry name" value="ANK"/>
    <property type="match status" value="11"/>
</dbReference>
<proteinExistence type="predicted"/>
<feature type="domain" description="Protein kinase" evidence="3">
    <location>
        <begin position="25"/>
        <end position="307"/>
    </location>
</feature>
<protein>
    <submittedName>
        <fullName evidence="4">Serine/threonine-protein kinase NEK</fullName>
    </submittedName>
</protein>
<dbReference type="SUPFAM" id="SSF48403">
    <property type="entry name" value="Ankyrin repeat"/>
    <property type="match status" value="1"/>
</dbReference>
<dbReference type="VEuPathDB" id="GiardiaDB:GL50581_785"/>
<dbReference type="GO" id="GO:0004672">
    <property type="term" value="F:protein kinase activity"/>
    <property type="evidence" value="ECO:0007669"/>
    <property type="project" value="InterPro"/>
</dbReference>
<reference evidence="5" key="1">
    <citation type="submission" date="2012-02" db="EMBL/GenBank/DDBJ databases">
        <title>Genome sequencing of Giardia lamblia Genotypes A2 and B isolates (DH and GS) and comparative analysis with the genomes of Genotypes A1 and E (WB and Pig).</title>
        <authorList>
            <person name="Adam R."/>
            <person name="Dahlstrom E."/>
            <person name="Martens C."/>
            <person name="Bruno D."/>
            <person name="Barbian K."/>
            <person name="Porcella S.F."/>
            <person name="Nash T."/>
        </authorList>
    </citation>
    <scope>NUCLEOTIDE SEQUENCE</scope>
    <source>
        <strain evidence="5">GS</strain>
    </source>
</reference>
<feature type="repeat" description="ANK" evidence="1">
    <location>
        <begin position="832"/>
        <end position="864"/>
    </location>
</feature>
<keyword evidence="4" id="KW-0808">Transferase</keyword>
<dbReference type="SMART" id="SM00220">
    <property type="entry name" value="S_TKc"/>
    <property type="match status" value="1"/>
</dbReference>
<feature type="compositionally biased region" description="Basic residues" evidence="2">
    <location>
        <begin position="393"/>
        <end position="405"/>
    </location>
</feature>
<dbReference type="PANTHER" id="PTHR24120:SF4">
    <property type="entry name" value="GH07239P"/>
    <property type="match status" value="1"/>
</dbReference>
<dbReference type="InterPro" id="IPR002110">
    <property type="entry name" value="Ankyrin_rpt"/>
</dbReference>
<dbReference type="Pfam" id="PF00023">
    <property type="entry name" value="Ank"/>
    <property type="match status" value="1"/>
</dbReference>
<feature type="compositionally biased region" description="Basic residues" evidence="2">
    <location>
        <begin position="413"/>
        <end position="432"/>
    </location>
</feature>
<sequence>MEIPMKLRGFNHLTFSKMSHFGIKYQVSDIVSNDVYLKISQGKRRSDGALVTFRELDYHNLISANMPLNFYELEAHSKINHYAICRIEEMHHDQHRSRLFLVTEFWDNKTLADLTTSHKQTGVPVPEDLVWRILVHANEALFYYHSVFKSNAPDVRRILHRHITPQSIVMRNNGAVKIVHPEIPYLIAIRDHSNISPEEKKYVAPEVLGGKGFSDRSDIYALGCIIYQLCTLRNFADVFKNDISYYTNPRVSVPNPEPNGGRVYTSLLPNYSQELNEIVGNMTAFDETRRFTSNDVRNFPKSRHVLDQDLGSGIYKYASTDYNPDVYKEIFTPGHTTDPMYSRNTLTNTGYLTNSPDSYAPATFSQSGSQLVSTFPQGTEVLEGDPSLTGTGKKSRSSSKTGRAKTPKDKTSRAKTPKSKTPKAKTPKTRGKTLRDTEGTDYYDPPTTDMNLYNSPTATTVMRSAYNIPTADNYQPLIYTEKPYYDPGTSTFKGLPISDHVSGTPDNRGRGPVGVMSNYGGTGDRQAWDDTFDRNTPSEVQRLRTPGLTTSAPSQTGTPREVVEVYSQPSQYSTRSMRSTTERDNTEHAKNRRHFSSRDLDYVIPEYVDELLRDIIASKFGKGAQVDDVLQELYKVVPGTLLTEGRKVYAPDDIVQMLMLKEELERKVEPYLNRITIPNSNTSRGSYSHGSYREDESMDRVSHTTYRTSNNSTTHLTINTMHPTETRTTVLKDRTTNSRLHTKTFSDYSPDATNNLRNSRTFSGDDSVSNDLTPLMRAAIRNDVDAVESSISEYGGYSNLTGNTALMMAASKNNYNVIPKLIPREAKIVDRDGLTALNYAAYYGHVESVKLLMDHEAGIQSNYGQTALMAACDRQHLNIVKLLKHREGGLVNNVGETALMRAVKAGNTFIVQELLDTEAGIRNQDGETALMLAAHAGNMNLCKALLSKEIGLQSKYGQTALMVAAQRNNMQLCELLIGREVNLKDNSEETALMKAARVGAVDAVRFLMNFEAGMKGRDGITALMIAAEEGHKDIVQLLIPREKMMVMRDGSSALMLAVCTRHLEVVKLLAPVESKMQKATGETAMIIAIRNKRPECARLLLEYEGSMKHNGMNVLQIADAEGEYALVEDLRGLI</sequence>
<feature type="repeat" description="ANK" evidence="1">
    <location>
        <begin position="956"/>
        <end position="988"/>
    </location>
</feature>
<evidence type="ECO:0000256" key="1">
    <source>
        <dbReference type="PROSITE-ProRule" id="PRU00023"/>
    </source>
</evidence>
<feature type="compositionally biased region" description="Basic and acidic residues" evidence="2">
    <location>
        <begin position="580"/>
        <end position="589"/>
    </location>
</feature>
<dbReference type="OrthoDB" id="539213at2759"/>
<dbReference type="VEuPathDB" id="GiardiaDB:DHA2_15953"/>
<dbReference type="eggNOG" id="KOG0589">
    <property type="taxonomic scope" value="Eukaryota"/>
</dbReference>
<dbReference type="PROSITE" id="PS50297">
    <property type="entry name" value="ANK_REP_REGION"/>
    <property type="match status" value="2"/>
</dbReference>
<dbReference type="VEuPathDB" id="GiardiaDB:QR46_0386"/>
<feature type="compositionally biased region" description="Polar residues" evidence="2">
    <location>
        <begin position="567"/>
        <end position="579"/>
    </location>
</feature>
<feature type="region of interest" description="Disordered" evidence="2">
    <location>
        <begin position="742"/>
        <end position="765"/>
    </location>
</feature>
<feature type="region of interest" description="Disordered" evidence="2">
    <location>
        <begin position="537"/>
        <end position="592"/>
    </location>
</feature>
<dbReference type="Gene3D" id="1.10.510.10">
    <property type="entry name" value="Transferase(Phosphotransferase) domain 1"/>
    <property type="match status" value="1"/>
</dbReference>
<dbReference type="EMBL" id="AHHH01000011">
    <property type="protein sequence ID" value="ESU45052.1"/>
    <property type="molecule type" value="Genomic_DNA"/>
</dbReference>
<evidence type="ECO:0000256" key="2">
    <source>
        <dbReference type="SAM" id="MobiDB-lite"/>
    </source>
</evidence>
<feature type="repeat" description="ANK" evidence="1">
    <location>
        <begin position="801"/>
        <end position="833"/>
    </location>
</feature>